<organism evidence="8 9">
    <name type="scientific">Vitis vinifera</name>
    <name type="common">Grape</name>
    <dbReference type="NCBI Taxonomy" id="29760"/>
    <lineage>
        <taxon>Eukaryota</taxon>
        <taxon>Viridiplantae</taxon>
        <taxon>Streptophyta</taxon>
        <taxon>Embryophyta</taxon>
        <taxon>Tracheophyta</taxon>
        <taxon>Spermatophyta</taxon>
        <taxon>Magnoliopsida</taxon>
        <taxon>eudicotyledons</taxon>
        <taxon>Gunneridae</taxon>
        <taxon>Pentapetalae</taxon>
        <taxon>rosids</taxon>
        <taxon>Vitales</taxon>
        <taxon>Vitaceae</taxon>
        <taxon>Viteae</taxon>
        <taxon>Vitis</taxon>
    </lineage>
</organism>
<evidence type="ECO:0000256" key="3">
    <source>
        <dbReference type="ARBA" id="ARBA00006743"/>
    </source>
</evidence>
<comment type="cofactor">
    <cofactor evidence="1 7">
        <name>FAD</name>
        <dbReference type="ChEBI" id="CHEBI:57692"/>
    </cofactor>
</comment>
<dbReference type="InterPro" id="IPR003171">
    <property type="entry name" value="Mehydrof_redctse-like"/>
</dbReference>
<dbReference type="PANTHER" id="PTHR45754">
    <property type="entry name" value="METHYLENETETRAHYDROFOLATE REDUCTASE"/>
    <property type="match status" value="1"/>
</dbReference>
<keyword evidence="4 7" id="KW-0285">Flavoprotein</keyword>
<gene>
    <name evidence="8" type="primary">MTHR1_0</name>
    <name evidence="8" type="ORF">CK203_107478</name>
</gene>
<evidence type="ECO:0000256" key="7">
    <source>
        <dbReference type="RuleBase" id="RU003862"/>
    </source>
</evidence>
<dbReference type="Gene3D" id="3.20.20.220">
    <property type="match status" value="2"/>
</dbReference>
<reference evidence="8 9" key="1">
    <citation type="journal article" date="2018" name="PLoS Genet.">
        <title>Population sequencing reveals clonal diversity and ancestral inbreeding in the grapevine cultivar Chardonnay.</title>
        <authorList>
            <person name="Roach M.J."/>
            <person name="Johnson D.L."/>
            <person name="Bohlmann J."/>
            <person name="van Vuuren H.J."/>
            <person name="Jones S.J."/>
            <person name="Pretorius I.S."/>
            <person name="Schmidt S.A."/>
            <person name="Borneman A.R."/>
        </authorList>
    </citation>
    <scope>NUCLEOTIDE SEQUENCE [LARGE SCALE GENOMIC DNA]</scope>
    <source>
        <strain evidence="9">cv. Chardonnay</strain>
        <tissue evidence="8">Leaf</tissue>
    </source>
</reference>
<protein>
    <recommendedName>
        <fullName evidence="7">Methylenetetrahydrofolate reductase</fullName>
    </recommendedName>
</protein>
<evidence type="ECO:0000313" key="8">
    <source>
        <dbReference type="EMBL" id="RVW21631.1"/>
    </source>
</evidence>
<dbReference type="UniPathway" id="UPA00193"/>
<dbReference type="GO" id="GO:0004489">
    <property type="term" value="F:methylenetetrahydrofolate reductase [NAD(P)H] activity"/>
    <property type="evidence" value="ECO:0007669"/>
    <property type="project" value="InterPro"/>
</dbReference>
<comment type="pathway">
    <text evidence="2 7">One-carbon metabolism; tetrahydrofolate interconversion.</text>
</comment>
<comment type="caution">
    <text evidence="8">The sequence shown here is derived from an EMBL/GenBank/DDBJ whole genome shotgun (WGS) entry which is preliminary data.</text>
</comment>
<dbReference type="SUPFAM" id="SSF51730">
    <property type="entry name" value="FAD-linked oxidoreductase"/>
    <property type="match status" value="1"/>
</dbReference>
<dbReference type="GO" id="GO:0006555">
    <property type="term" value="P:methionine metabolic process"/>
    <property type="evidence" value="ECO:0007669"/>
    <property type="project" value="InterPro"/>
</dbReference>
<dbReference type="InterPro" id="IPR029041">
    <property type="entry name" value="FAD-linked_oxidoreductase-like"/>
</dbReference>
<evidence type="ECO:0000256" key="1">
    <source>
        <dbReference type="ARBA" id="ARBA00001974"/>
    </source>
</evidence>
<evidence type="ECO:0000256" key="4">
    <source>
        <dbReference type="ARBA" id="ARBA00022630"/>
    </source>
</evidence>
<dbReference type="Proteomes" id="UP000288805">
    <property type="component" value="Unassembled WGS sequence"/>
</dbReference>
<dbReference type="GO" id="GO:0035999">
    <property type="term" value="P:tetrahydrofolate interconversion"/>
    <property type="evidence" value="ECO:0007669"/>
    <property type="project" value="UniProtKB-UniPathway"/>
</dbReference>
<evidence type="ECO:0000313" key="9">
    <source>
        <dbReference type="Proteomes" id="UP000288805"/>
    </source>
</evidence>
<comment type="similarity">
    <text evidence="3 7">Belongs to the methylenetetrahydrofolate reductase family.</text>
</comment>
<proteinExistence type="inferred from homology"/>
<evidence type="ECO:0000256" key="2">
    <source>
        <dbReference type="ARBA" id="ARBA00004777"/>
    </source>
</evidence>
<dbReference type="Pfam" id="PF02219">
    <property type="entry name" value="MTHFR"/>
    <property type="match status" value="2"/>
</dbReference>
<accession>A0A438CEJ8</accession>
<keyword evidence="5 7" id="KW-0274">FAD</keyword>
<sequence length="197" mass="22167">MKIIEKIREAAEVGKAVFSLEFFPPETEDGVDNLLERMDRMAKHIRARYGDYFSITVAGYPDLIITQLFYDTDIVLKFVNGSHQIGITCPIVPGIMPINNSKGFLGMTGFCKTKVGKVDDVETLDSGFGCADKSDVGVEGFPERNFHSWVPVQGVDSRSNFTIFCQRFGTLQYLPRWLSLTGRQWENSDDRHDGLVT</sequence>
<dbReference type="PANTHER" id="PTHR45754:SF3">
    <property type="entry name" value="METHYLENETETRAHYDROFOLATE REDUCTASE (NADPH)"/>
    <property type="match status" value="1"/>
</dbReference>
<dbReference type="EMBL" id="QGNW01002277">
    <property type="protein sequence ID" value="RVW21631.1"/>
    <property type="molecule type" value="Genomic_DNA"/>
</dbReference>
<name>A0A438CEJ8_VITVI</name>
<evidence type="ECO:0000256" key="6">
    <source>
        <dbReference type="ARBA" id="ARBA00023002"/>
    </source>
</evidence>
<keyword evidence="6 7" id="KW-0560">Oxidoreductase</keyword>
<dbReference type="AlphaFoldDB" id="A0A438CEJ8"/>
<evidence type="ECO:0000256" key="5">
    <source>
        <dbReference type="ARBA" id="ARBA00022827"/>
    </source>
</evidence>